<proteinExistence type="predicted"/>
<sequence length="51" mass="5945">MLSLCCREKWENFGRLSYVFKLGLSSELLFTSCTVHMYCSQNTVHTPRVNN</sequence>
<evidence type="ECO:0000313" key="2">
    <source>
        <dbReference type="Proteomes" id="UP001054252"/>
    </source>
</evidence>
<comment type="caution">
    <text evidence="1">The sequence shown here is derived from an EMBL/GenBank/DDBJ whole genome shotgun (WGS) entry which is preliminary data.</text>
</comment>
<dbReference type="EMBL" id="BPVZ01000502">
    <property type="protein sequence ID" value="GKV51476.1"/>
    <property type="molecule type" value="Genomic_DNA"/>
</dbReference>
<accession>A0AAV5MRW8</accession>
<evidence type="ECO:0000313" key="1">
    <source>
        <dbReference type="EMBL" id="GKV51476.1"/>
    </source>
</evidence>
<gene>
    <name evidence="1" type="ORF">SLEP1_g58128</name>
</gene>
<organism evidence="1 2">
    <name type="scientific">Rubroshorea leprosula</name>
    <dbReference type="NCBI Taxonomy" id="152421"/>
    <lineage>
        <taxon>Eukaryota</taxon>
        <taxon>Viridiplantae</taxon>
        <taxon>Streptophyta</taxon>
        <taxon>Embryophyta</taxon>
        <taxon>Tracheophyta</taxon>
        <taxon>Spermatophyta</taxon>
        <taxon>Magnoliopsida</taxon>
        <taxon>eudicotyledons</taxon>
        <taxon>Gunneridae</taxon>
        <taxon>Pentapetalae</taxon>
        <taxon>rosids</taxon>
        <taxon>malvids</taxon>
        <taxon>Malvales</taxon>
        <taxon>Dipterocarpaceae</taxon>
        <taxon>Rubroshorea</taxon>
    </lineage>
</organism>
<name>A0AAV5MRW8_9ROSI</name>
<dbReference type="AlphaFoldDB" id="A0AAV5MRW8"/>
<reference evidence="1 2" key="1">
    <citation type="journal article" date="2021" name="Commun. Biol.">
        <title>The genome of Shorea leprosula (Dipterocarpaceae) highlights the ecological relevance of drought in aseasonal tropical rainforests.</title>
        <authorList>
            <person name="Ng K.K.S."/>
            <person name="Kobayashi M.J."/>
            <person name="Fawcett J.A."/>
            <person name="Hatakeyama M."/>
            <person name="Paape T."/>
            <person name="Ng C.H."/>
            <person name="Ang C.C."/>
            <person name="Tnah L.H."/>
            <person name="Lee C.T."/>
            <person name="Nishiyama T."/>
            <person name="Sese J."/>
            <person name="O'Brien M.J."/>
            <person name="Copetti D."/>
            <person name="Mohd Noor M.I."/>
            <person name="Ong R.C."/>
            <person name="Putra M."/>
            <person name="Sireger I.Z."/>
            <person name="Indrioko S."/>
            <person name="Kosugi Y."/>
            <person name="Izuno A."/>
            <person name="Isagi Y."/>
            <person name="Lee S.L."/>
            <person name="Shimizu K.K."/>
        </authorList>
    </citation>
    <scope>NUCLEOTIDE SEQUENCE [LARGE SCALE GENOMIC DNA]</scope>
    <source>
        <strain evidence="1">214</strain>
    </source>
</reference>
<keyword evidence="2" id="KW-1185">Reference proteome</keyword>
<protein>
    <submittedName>
        <fullName evidence="1">Uncharacterized protein</fullName>
    </submittedName>
</protein>
<dbReference type="Proteomes" id="UP001054252">
    <property type="component" value="Unassembled WGS sequence"/>
</dbReference>